<evidence type="ECO:0000313" key="1">
    <source>
        <dbReference type="EMBL" id="TQR35996.1"/>
    </source>
</evidence>
<organism evidence="1 2">
    <name type="scientific">Lysinibacillus sphaericus</name>
    <name type="common">Bacillus sphaericus</name>
    <dbReference type="NCBI Taxonomy" id="1421"/>
    <lineage>
        <taxon>Bacteria</taxon>
        <taxon>Bacillati</taxon>
        <taxon>Bacillota</taxon>
        <taxon>Bacilli</taxon>
        <taxon>Bacillales</taxon>
        <taxon>Bacillaceae</taxon>
        <taxon>Lysinibacillus</taxon>
    </lineage>
</organism>
<name>A0A544UQ64_LYSSH</name>
<dbReference type="AlphaFoldDB" id="A0A544UQ64"/>
<comment type="caution">
    <text evidence="1">The sequence shown here is derived from an EMBL/GenBank/DDBJ whole genome shotgun (WGS) entry which is preliminary data.</text>
</comment>
<evidence type="ECO:0000313" key="2">
    <source>
        <dbReference type="Proteomes" id="UP000317944"/>
    </source>
</evidence>
<protein>
    <submittedName>
        <fullName evidence="1">Uncharacterized protein</fullName>
    </submittedName>
</protein>
<proteinExistence type="predicted"/>
<dbReference type="EMBL" id="SADV01000004">
    <property type="protein sequence ID" value="TQR35996.1"/>
    <property type="molecule type" value="Genomic_DNA"/>
</dbReference>
<dbReference type="Proteomes" id="UP000317944">
    <property type="component" value="Unassembled WGS sequence"/>
</dbReference>
<accession>A0A544UQ64</accession>
<reference evidence="1 2" key="1">
    <citation type="submission" date="2018-03" db="EMBL/GenBank/DDBJ databases">
        <title>Aerobic endospore-forming bacteria genome sequencing and assembly.</title>
        <authorList>
            <person name="Cavalcante D.A."/>
            <person name="Driks A."/>
            <person name="Putonti C."/>
            <person name="De-Souza M.T."/>
        </authorList>
    </citation>
    <scope>NUCLEOTIDE SEQUENCE [LARGE SCALE GENOMIC DNA]</scope>
    <source>
        <strain evidence="1 2">SDF0037</strain>
    </source>
</reference>
<sequence length="190" mass="21684">MDYFKSREFEKHRKNTYSILEQIPIAKSPVGWTFRGNFSISGFEYFGFDESSDLLLVVSSDGRGIIDLAKAEKISRDYSDDFDLDETLLICKGFDVLEDKSIKLAGKYGGSILPISNKFGDSLQRVSPLYPCEDIIYQPAFEDCLIEGHNKNCVRIYRGFLYCYGFSFSGNYFVIADDGGILFWERNNVV</sequence>
<dbReference type="RefSeq" id="WP_142508087.1">
    <property type="nucleotide sequence ID" value="NZ_SADV01000004.1"/>
</dbReference>
<gene>
    <name evidence="1" type="ORF">C7Y47_06855</name>
</gene>
<dbReference type="OrthoDB" id="2917833at2"/>